<dbReference type="KEGG" id="pacr:FXN63_19780"/>
<dbReference type="OrthoDB" id="8888131at2"/>
<evidence type="ECO:0000313" key="1">
    <source>
        <dbReference type="EMBL" id="QEI07826.1"/>
    </source>
</evidence>
<accession>A0A5C0B1H6</accession>
<proteinExistence type="predicted"/>
<keyword evidence="2" id="KW-1185">Reference proteome</keyword>
<dbReference type="Proteomes" id="UP000325161">
    <property type="component" value="Chromosome"/>
</dbReference>
<dbReference type="RefSeq" id="WP_148816873.1">
    <property type="nucleotide sequence ID" value="NZ_CP043046.1"/>
</dbReference>
<reference evidence="1 2" key="1">
    <citation type="submission" date="2019-08" db="EMBL/GenBank/DDBJ databases">
        <title>Amphibian skin-associated Pigmentiphaga: genome sequence and occurrence across geography and hosts.</title>
        <authorList>
            <person name="Bletz M.C."/>
            <person name="Bunk B."/>
            <person name="Sproeer C."/>
            <person name="Biwer P."/>
            <person name="Reiter S."/>
            <person name="Rabemananjara F.C.E."/>
            <person name="Schulz S."/>
            <person name="Overmann J."/>
            <person name="Vences M."/>
        </authorList>
    </citation>
    <scope>NUCLEOTIDE SEQUENCE [LARGE SCALE GENOMIC DNA]</scope>
    <source>
        <strain evidence="1 2">Mada1488</strain>
    </source>
</reference>
<name>A0A5C0B1H6_9BURK</name>
<evidence type="ECO:0000313" key="2">
    <source>
        <dbReference type="Proteomes" id="UP000325161"/>
    </source>
</evidence>
<sequence>MSTIINARDKILQAATVRTEPVTLPPTVVVPPGQIGAGSLPEAVKGAGGNTLVHQGNFQAQTVIANQIDSRGLTIRDEAGTIVFSAGQRLSAARVQGLGDLALQSSIDLATQVSGRLDASTKVTNLGSLAFASTVAANQIVSGSFIGKTFSGGHFSGTSFEGGTFTGTTFNGGTFNGVRLTGDVVNATNIAASGYIEAARLIARTSVDAWDLACNGTFSLNTRPAGAFGKDIVLRGDNLRGSINIDGVDKSFTMTISY</sequence>
<dbReference type="EMBL" id="CP043046">
    <property type="protein sequence ID" value="QEI07826.1"/>
    <property type="molecule type" value="Genomic_DNA"/>
</dbReference>
<dbReference type="SUPFAM" id="SSF141571">
    <property type="entry name" value="Pentapeptide repeat-like"/>
    <property type="match status" value="1"/>
</dbReference>
<organism evidence="1 2">
    <name type="scientific">Pigmentiphaga aceris</name>
    <dbReference type="NCBI Taxonomy" id="1940612"/>
    <lineage>
        <taxon>Bacteria</taxon>
        <taxon>Pseudomonadati</taxon>
        <taxon>Pseudomonadota</taxon>
        <taxon>Betaproteobacteria</taxon>
        <taxon>Burkholderiales</taxon>
        <taxon>Alcaligenaceae</taxon>
        <taxon>Pigmentiphaga</taxon>
    </lineage>
</organism>
<gene>
    <name evidence="1" type="ORF">FXN63_19780</name>
</gene>
<protein>
    <submittedName>
        <fullName evidence="1">Pentapeptide repeat-containing protein</fullName>
    </submittedName>
</protein>
<dbReference type="AlphaFoldDB" id="A0A5C0B1H6"/>